<feature type="domain" description="DUF427" evidence="1">
    <location>
        <begin position="32"/>
        <end position="74"/>
    </location>
</feature>
<gene>
    <name evidence="2" type="ORF">WHR41_02858</name>
</gene>
<dbReference type="InterPro" id="IPR007361">
    <property type="entry name" value="DUF427"/>
</dbReference>
<dbReference type="PANTHER" id="PTHR34310">
    <property type="entry name" value="DUF427 DOMAIN PROTEIN (AFU_ORTHOLOGUE AFUA_3G02220)"/>
    <property type="match status" value="1"/>
</dbReference>
<keyword evidence="3" id="KW-1185">Reference proteome</keyword>
<dbReference type="InterPro" id="IPR038694">
    <property type="entry name" value="DUF427_sf"/>
</dbReference>
<accession>A0AB34KU63</accession>
<evidence type="ECO:0000259" key="1">
    <source>
        <dbReference type="Pfam" id="PF04248"/>
    </source>
</evidence>
<protein>
    <recommendedName>
        <fullName evidence="1">DUF427 domain-containing protein</fullName>
    </recommendedName>
</protein>
<dbReference type="GeneID" id="96004302"/>
<proteinExistence type="predicted"/>
<dbReference type="PANTHER" id="PTHR34310:SF9">
    <property type="entry name" value="BLR5716 PROTEIN"/>
    <property type="match status" value="1"/>
</dbReference>
<evidence type="ECO:0000313" key="2">
    <source>
        <dbReference type="EMBL" id="KAL1588328.1"/>
    </source>
</evidence>
<evidence type="ECO:0000313" key="3">
    <source>
        <dbReference type="Proteomes" id="UP000803884"/>
    </source>
</evidence>
<organism evidence="2 3">
    <name type="scientific">Cladosporium halotolerans</name>
    <dbReference type="NCBI Taxonomy" id="1052096"/>
    <lineage>
        <taxon>Eukaryota</taxon>
        <taxon>Fungi</taxon>
        <taxon>Dikarya</taxon>
        <taxon>Ascomycota</taxon>
        <taxon>Pezizomycotina</taxon>
        <taxon>Dothideomycetes</taxon>
        <taxon>Dothideomycetidae</taxon>
        <taxon>Cladosporiales</taxon>
        <taxon>Cladosporiaceae</taxon>
        <taxon>Cladosporium</taxon>
    </lineage>
</organism>
<dbReference type="Pfam" id="PF04248">
    <property type="entry name" value="NTP_transf_9"/>
    <property type="match status" value="2"/>
</dbReference>
<dbReference type="EMBL" id="JAAQHG020000007">
    <property type="protein sequence ID" value="KAL1588328.1"/>
    <property type="molecule type" value="Genomic_DNA"/>
</dbReference>
<name>A0AB34KU63_9PEZI</name>
<dbReference type="Gene3D" id="2.170.150.40">
    <property type="entry name" value="Domain of unknown function (DUF427)"/>
    <property type="match status" value="2"/>
</dbReference>
<dbReference type="RefSeq" id="XP_069231433.1">
    <property type="nucleotide sequence ID" value="XM_069371464.1"/>
</dbReference>
<comment type="caution">
    <text evidence="2">The sequence shown here is derived from an EMBL/GenBank/DDBJ whole genome shotgun (WGS) entry which is preliminary data.</text>
</comment>
<sequence>MPPPSAAKTLPELALKLASSGPVKTLPTPRLIRVLFNGQFIASTTSALFVWEHPYYPQYYLPAAALLNSPTKPKDFSATQGEPIKDSSGTTIAHTYTLAVGTRSTSACFIFTDNLSGPAKELKGLAKIDFSAADRWFEEAAPISVHPKDPFKRVDTLPSRRRIQVFVHDVKVADTTASVHLFETGLPCRFYMPLTDVELGVLRRSETRTQCPYKGEAEYYSVDVGKGEGGVARDVVWFYERPTLECAKIEGLVCFYNEKVKIKVDDEWLEQPKTPFS</sequence>
<dbReference type="AlphaFoldDB" id="A0AB34KU63"/>
<dbReference type="Proteomes" id="UP000803884">
    <property type="component" value="Unassembled WGS sequence"/>
</dbReference>
<feature type="domain" description="DUF427" evidence="1">
    <location>
        <begin position="163"/>
        <end position="258"/>
    </location>
</feature>
<reference evidence="2 3" key="1">
    <citation type="journal article" date="2020" name="Microbiol. Resour. Announc.">
        <title>Draft Genome Sequence of a Cladosporium Species Isolated from the Mesophotic Ascidian Didemnum maculosum.</title>
        <authorList>
            <person name="Gioti A."/>
            <person name="Siaperas R."/>
            <person name="Nikolaivits E."/>
            <person name="Le Goff G."/>
            <person name="Ouazzani J."/>
            <person name="Kotoulas G."/>
            <person name="Topakas E."/>
        </authorList>
    </citation>
    <scope>NUCLEOTIDE SEQUENCE [LARGE SCALE GENOMIC DNA]</scope>
    <source>
        <strain evidence="2 3">TM138-S3</strain>
    </source>
</reference>